<gene>
    <name evidence="1" type="ORF">ABEG20_08115</name>
</gene>
<evidence type="ECO:0000313" key="1">
    <source>
        <dbReference type="EMBL" id="XBO49563.1"/>
    </source>
</evidence>
<sequence length="392" mass="44905">MKKKILYIVTSKTNMGDLALCLSWIRDLGRKNYSYSFVLDPDLVPYISSLDSYLTFDKDRDIRKTILEAVDQFAAEAIIFATNSFWNLPGHNSCKFGKFVLNKEDVSIPVFSFDPFESGFNHIMPQSGHIIPFSAVPDWVYALRYMSIPPLTANARHFFAESVYNKSTLIDPARVISKWEGKTGMKTIFYPLSKDRFYFIQQHYPNYFGYLGEIFSELAADRIQVLTILPEKIPEFEALENVIILPPIPYEDFLSLINASDLYLTDSFISCIVESIQLETPAMLLMNSGKNNALLSGSFFKGGAFPFWVWPYGMYQVCIAFEELFELGHCYGKAEILDKAEVLSSIRKMLFSEQKRAEVIDNCRQWKSERKKNLPTPAMVLDDVFSQHVPGK</sequence>
<dbReference type="Gene3D" id="3.40.50.2000">
    <property type="entry name" value="Glycogen Phosphorylase B"/>
    <property type="match status" value="1"/>
</dbReference>
<dbReference type="EMBL" id="CP157485">
    <property type="protein sequence ID" value="XBO49563.1"/>
    <property type="molecule type" value="Genomic_DNA"/>
</dbReference>
<name>A0AAU7KAW5_9SPHI</name>
<dbReference type="RefSeq" id="WP_406826876.1">
    <property type="nucleotide sequence ID" value="NZ_CP157485.1"/>
</dbReference>
<dbReference type="SUPFAM" id="SSF53756">
    <property type="entry name" value="UDP-Glycosyltransferase/glycogen phosphorylase"/>
    <property type="match status" value="1"/>
</dbReference>
<reference evidence="1" key="1">
    <citation type="submission" date="2024-05" db="EMBL/GenBank/DDBJ databases">
        <authorList>
            <person name="Kim S."/>
            <person name="Heo J."/>
            <person name="Choi H."/>
            <person name="Choi Y."/>
            <person name="Kwon S.-W."/>
            <person name="Kim Y."/>
        </authorList>
    </citation>
    <scope>NUCLEOTIDE SEQUENCE</scope>
    <source>
        <strain evidence="1">KACC 23697</strain>
    </source>
</reference>
<protein>
    <submittedName>
        <fullName evidence="1">Uncharacterized protein</fullName>
    </submittedName>
</protein>
<organism evidence="1">
    <name type="scientific">Pedobacter sp. KACC 23697</name>
    <dbReference type="NCBI Taxonomy" id="3149230"/>
    <lineage>
        <taxon>Bacteria</taxon>
        <taxon>Pseudomonadati</taxon>
        <taxon>Bacteroidota</taxon>
        <taxon>Sphingobacteriia</taxon>
        <taxon>Sphingobacteriales</taxon>
        <taxon>Sphingobacteriaceae</taxon>
        <taxon>Pedobacter</taxon>
    </lineage>
</organism>
<dbReference type="AlphaFoldDB" id="A0AAU7KAW5"/>
<proteinExistence type="predicted"/>
<accession>A0AAU7KAW5</accession>